<evidence type="ECO:0000313" key="2">
    <source>
        <dbReference type="Proteomes" id="UP000601435"/>
    </source>
</evidence>
<dbReference type="EMBL" id="CAJNJA010067750">
    <property type="protein sequence ID" value="CAE7892785.1"/>
    <property type="molecule type" value="Genomic_DNA"/>
</dbReference>
<sequence>MVTCCCWDLGSFVGSHVFFWRGQNVTKTGWVWNGICYGGVGAGVSAVLSVVGWIVGCVSAPTCAVVICWFGGVWIVECGSGACEMGSDAVCGWLEWDCVWVMYLVVLKAVVRHAGKELGEELGQTAKVVGVGSIVVVLEVVGIVVVVEVVVAEVADAEIATVVAWAQQARVRASMALLGDTLVVVHRKLLSATVVATHRLVLALLLASEAVP</sequence>
<reference evidence="1" key="1">
    <citation type="submission" date="2021-02" db="EMBL/GenBank/DDBJ databases">
        <authorList>
            <person name="Dougan E. K."/>
            <person name="Rhodes N."/>
            <person name="Thang M."/>
            <person name="Chan C."/>
        </authorList>
    </citation>
    <scope>NUCLEOTIDE SEQUENCE</scope>
</reference>
<evidence type="ECO:0000313" key="1">
    <source>
        <dbReference type="EMBL" id="CAE7892785.1"/>
    </source>
</evidence>
<name>A0A813B5W1_9DINO</name>
<dbReference type="Proteomes" id="UP000601435">
    <property type="component" value="Unassembled WGS sequence"/>
</dbReference>
<protein>
    <submittedName>
        <fullName evidence="1">Uncharacterized protein</fullName>
    </submittedName>
</protein>
<comment type="caution">
    <text evidence="1">The sequence shown here is derived from an EMBL/GenBank/DDBJ whole genome shotgun (WGS) entry which is preliminary data.</text>
</comment>
<dbReference type="AlphaFoldDB" id="A0A813B5W1"/>
<proteinExistence type="predicted"/>
<accession>A0A813B5W1</accession>
<organism evidence="1 2">
    <name type="scientific">Symbiodinium necroappetens</name>
    <dbReference type="NCBI Taxonomy" id="1628268"/>
    <lineage>
        <taxon>Eukaryota</taxon>
        <taxon>Sar</taxon>
        <taxon>Alveolata</taxon>
        <taxon>Dinophyceae</taxon>
        <taxon>Suessiales</taxon>
        <taxon>Symbiodiniaceae</taxon>
        <taxon>Symbiodinium</taxon>
    </lineage>
</organism>
<keyword evidence="2" id="KW-1185">Reference proteome</keyword>
<gene>
    <name evidence="1" type="ORF">SNEC2469_LOCUS29748</name>
</gene>
<dbReference type="OrthoDB" id="10291774at2759"/>